<dbReference type="GO" id="GO:0005634">
    <property type="term" value="C:nucleus"/>
    <property type="evidence" value="ECO:0007669"/>
    <property type="project" value="TreeGrafter"/>
</dbReference>
<evidence type="ECO:0000313" key="3">
    <source>
        <dbReference type="EMBL" id="CAF3824233.1"/>
    </source>
</evidence>
<dbReference type="PROSITE" id="PS50076">
    <property type="entry name" value="DNAJ_2"/>
    <property type="match status" value="1"/>
</dbReference>
<evidence type="ECO:0000256" key="1">
    <source>
        <dbReference type="SAM" id="MobiDB-lite"/>
    </source>
</evidence>
<dbReference type="CDD" id="cd06257">
    <property type="entry name" value="DnaJ"/>
    <property type="match status" value="1"/>
</dbReference>
<feature type="region of interest" description="Disordered" evidence="1">
    <location>
        <begin position="69"/>
        <end position="91"/>
    </location>
</feature>
<dbReference type="GO" id="GO:0044183">
    <property type="term" value="F:protein folding chaperone"/>
    <property type="evidence" value="ECO:0007669"/>
    <property type="project" value="TreeGrafter"/>
</dbReference>
<dbReference type="GO" id="GO:0051087">
    <property type="term" value="F:protein-folding chaperone binding"/>
    <property type="evidence" value="ECO:0007669"/>
    <property type="project" value="TreeGrafter"/>
</dbReference>
<dbReference type="Gene3D" id="1.10.287.110">
    <property type="entry name" value="DnaJ domain"/>
    <property type="match status" value="1"/>
</dbReference>
<evidence type="ECO:0000313" key="4">
    <source>
        <dbReference type="Proteomes" id="UP000676336"/>
    </source>
</evidence>
<reference evidence="3" key="1">
    <citation type="submission" date="2021-02" db="EMBL/GenBank/DDBJ databases">
        <authorList>
            <person name="Nowell W R."/>
        </authorList>
    </citation>
    <scope>NUCLEOTIDE SEQUENCE</scope>
</reference>
<proteinExistence type="predicted"/>
<dbReference type="InterPro" id="IPR001623">
    <property type="entry name" value="DnaJ_domain"/>
</dbReference>
<dbReference type="PANTHER" id="PTHR43948">
    <property type="entry name" value="DNAJ HOMOLOG SUBFAMILY B"/>
    <property type="match status" value="1"/>
</dbReference>
<dbReference type="SMART" id="SM00271">
    <property type="entry name" value="DnaJ"/>
    <property type="match status" value="1"/>
</dbReference>
<evidence type="ECO:0000259" key="2">
    <source>
        <dbReference type="PROSITE" id="PS50076"/>
    </source>
</evidence>
<gene>
    <name evidence="3" type="ORF">SMN809_LOCUS2471</name>
</gene>
<protein>
    <recommendedName>
        <fullName evidence="2">J domain-containing protein</fullName>
    </recommendedName>
</protein>
<dbReference type="EMBL" id="CAJOBI010000455">
    <property type="protein sequence ID" value="CAF3824233.1"/>
    <property type="molecule type" value="Genomic_DNA"/>
</dbReference>
<dbReference type="AlphaFoldDB" id="A0A8S2JSN0"/>
<comment type="caution">
    <text evidence="3">The sequence shown here is derived from an EMBL/GenBank/DDBJ whole genome shotgun (WGS) entry which is preliminary data.</text>
</comment>
<dbReference type="PANTHER" id="PTHR43948:SF10">
    <property type="entry name" value="MRJ, ISOFORM E"/>
    <property type="match status" value="1"/>
</dbReference>
<dbReference type="PRINTS" id="PR00625">
    <property type="entry name" value="JDOMAIN"/>
</dbReference>
<name>A0A8S2JSN0_9BILA</name>
<dbReference type="SUPFAM" id="SSF46565">
    <property type="entry name" value="Chaperone J-domain"/>
    <property type="match status" value="1"/>
</dbReference>
<dbReference type="GO" id="GO:0051082">
    <property type="term" value="F:unfolded protein binding"/>
    <property type="evidence" value="ECO:0007669"/>
    <property type="project" value="TreeGrafter"/>
</dbReference>
<feature type="domain" description="J" evidence="2">
    <location>
        <begin position="9"/>
        <end position="73"/>
    </location>
</feature>
<dbReference type="GO" id="GO:0005737">
    <property type="term" value="C:cytoplasm"/>
    <property type="evidence" value="ECO:0007669"/>
    <property type="project" value="TreeGrafter"/>
</dbReference>
<sequence>MVSNPSMVDYYKELGITQHAIAADIRTAYKRLALLWHPDRNKDNDAEEKFKAIKQAYDVLSDDNRRREYDEQRAMSSQRKRNARFETKKAATTTNMNYTEPNQDSFNLHTFDQFMSTPIDPFDISTISILCYISK</sequence>
<dbReference type="PROSITE" id="PS00636">
    <property type="entry name" value="DNAJ_1"/>
    <property type="match status" value="1"/>
</dbReference>
<dbReference type="InterPro" id="IPR018253">
    <property type="entry name" value="DnaJ_domain_CS"/>
</dbReference>
<dbReference type="Pfam" id="PF00226">
    <property type="entry name" value="DnaJ"/>
    <property type="match status" value="1"/>
</dbReference>
<dbReference type="Proteomes" id="UP000676336">
    <property type="component" value="Unassembled WGS sequence"/>
</dbReference>
<organism evidence="3 4">
    <name type="scientific">Rotaria magnacalcarata</name>
    <dbReference type="NCBI Taxonomy" id="392030"/>
    <lineage>
        <taxon>Eukaryota</taxon>
        <taxon>Metazoa</taxon>
        <taxon>Spiralia</taxon>
        <taxon>Gnathifera</taxon>
        <taxon>Rotifera</taxon>
        <taxon>Eurotatoria</taxon>
        <taxon>Bdelloidea</taxon>
        <taxon>Philodinida</taxon>
        <taxon>Philodinidae</taxon>
        <taxon>Rotaria</taxon>
    </lineage>
</organism>
<dbReference type="InterPro" id="IPR036869">
    <property type="entry name" value="J_dom_sf"/>
</dbReference>
<accession>A0A8S2JSN0</accession>